<dbReference type="PANTHER" id="PTHR43792:SF16">
    <property type="entry name" value="N-ACETYLTRANSFERASE DOMAIN-CONTAINING PROTEIN"/>
    <property type="match status" value="1"/>
</dbReference>
<evidence type="ECO:0000259" key="2">
    <source>
        <dbReference type="PROSITE" id="PS51186"/>
    </source>
</evidence>
<feature type="region of interest" description="Disordered" evidence="1">
    <location>
        <begin position="1"/>
        <end position="20"/>
    </location>
</feature>
<evidence type="ECO:0000313" key="4">
    <source>
        <dbReference type="Proteomes" id="UP000092583"/>
    </source>
</evidence>
<sequence>MPEHPPSTSPSPVQQGPDGPYMQLQGNDLRLTLWKDTDVNDAVELFNHPDVGKWACLRPYPYGPKDYQFIASILPLHRDLASSFLDATPPPLGNLESCPMFPLSALRDDQGRVVGSANVGPSQKEVGAWEIAYDLHPSLQGKGIGRIMVQTLIEFTGWLGVKMVVAFCETSNIPSSSLLKKLGFTYVGEKLQQYPEDKGGDVRVIHGFNNLCTGIFPDDGESSSPILKETSAEAAKMNRFQAQSQSRASIPGSKKMKLTGTLFTVSCLYRYPDGENHQLGSYIAEQLGGRTIDIDNELAHLERKNKNKNGSGKARR</sequence>
<dbReference type="EMBL" id="KI669460">
    <property type="protein sequence ID" value="OCF60222.1"/>
    <property type="molecule type" value="Genomic_DNA"/>
</dbReference>
<dbReference type="GO" id="GO:0016747">
    <property type="term" value="F:acyltransferase activity, transferring groups other than amino-acyl groups"/>
    <property type="evidence" value="ECO:0007669"/>
    <property type="project" value="InterPro"/>
</dbReference>
<feature type="domain" description="N-acetyltransferase" evidence="2">
    <location>
        <begin position="60"/>
        <end position="209"/>
    </location>
</feature>
<evidence type="ECO:0000313" key="3">
    <source>
        <dbReference type="EMBL" id="OCF60222.1"/>
    </source>
</evidence>
<gene>
    <name evidence="3" type="ORF">L486_02902</name>
</gene>
<reference evidence="4" key="2">
    <citation type="submission" date="2013-12" db="EMBL/GenBank/DDBJ databases">
        <title>Evolution of pathogenesis and genome organization in the Tremellales.</title>
        <authorList>
            <person name="Cuomo C."/>
            <person name="Litvintseva A."/>
            <person name="Heitman J."/>
            <person name="Chen Y."/>
            <person name="Sun S."/>
            <person name="Springer D."/>
            <person name="Dromer F."/>
            <person name="Young S."/>
            <person name="Zeng Q."/>
            <person name="Chapman S."/>
            <person name="Gujja S."/>
            <person name="Saif S."/>
            <person name="Birren B."/>
        </authorList>
    </citation>
    <scope>NUCLEOTIDE SEQUENCE [LARGE SCALE GENOMIC DNA]</scope>
    <source>
        <strain evidence="4">CBS 10435</strain>
    </source>
</reference>
<keyword evidence="4" id="KW-1185">Reference proteome</keyword>
<dbReference type="Proteomes" id="UP000092583">
    <property type="component" value="Unassembled WGS sequence"/>
</dbReference>
<dbReference type="STRING" id="1331196.A0A1B9IXI5"/>
<name>A0A1B9IXI5_9TREE</name>
<dbReference type="OrthoDB" id="630895at2759"/>
<dbReference type="AlphaFoldDB" id="A0A1B9IXI5"/>
<organism evidence="3 4">
    <name type="scientific">Kwoniella mangroviensis CBS 10435</name>
    <dbReference type="NCBI Taxonomy" id="1331196"/>
    <lineage>
        <taxon>Eukaryota</taxon>
        <taxon>Fungi</taxon>
        <taxon>Dikarya</taxon>
        <taxon>Basidiomycota</taxon>
        <taxon>Agaricomycotina</taxon>
        <taxon>Tremellomycetes</taxon>
        <taxon>Tremellales</taxon>
        <taxon>Cryptococcaceae</taxon>
        <taxon>Kwoniella</taxon>
    </lineage>
</organism>
<dbReference type="InterPro" id="IPR016181">
    <property type="entry name" value="Acyl_CoA_acyltransferase"/>
</dbReference>
<protein>
    <recommendedName>
        <fullName evidence="2">N-acetyltransferase domain-containing protein</fullName>
    </recommendedName>
</protein>
<dbReference type="PANTHER" id="PTHR43792">
    <property type="entry name" value="GNAT FAMILY, PUTATIVE (AFU_ORTHOLOGUE AFUA_3G00765)-RELATED-RELATED"/>
    <property type="match status" value="1"/>
</dbReference>
<dbReference type="Pfam" id="PF13302">
    <property type="entry name" value="Acetyltransf_3"/>
    <property type="match status" value="1"/>
</dbReference>
<dbReference type="InterPro" id="IPR051531">
    <property type="entry name" value="N-acetyltransferase"/>
</dbReference>
<dbReference type="PROSITE" id="PS51186">
    <property type="entry name" value="GNAT"/>
    <property type="match status" value="1"/>
</dbReference>
<accession>A0A1B9IXI5</accession>
<dbReference type="CDD" id="cd04301">
    <property type="entry name" value="NAT_SF"/>
    <property type="match status" value="1"/>
</dbReference>
<proteinExistence type="predicted"/>
<reference evidence="3 4" key="1">
    <citation type="submission" date="2013-07" db="EMBL/GenBank/DDBJ databases">
        <title>The Genome Sequence of Kwoniella mangroviensis CBS10435.</title>
        <authorList>
            <consortium name="The Broad Institute Genome Sequencing Platform"/>
            <person name="Cuomo C."/>
            <person name="Litvintseva A."/>
            <person name="Chen Y."/>
            <person name="Heitman J."/>
            <person name="Sun S."/>
            <person name="Springer D."/>
            <person name="Dromer F."/>
            <person name="Young S.K."/>
            <person name="Zeng Q."/>
            <person name="Gargeya S."/>
            <person name="Fitzgerald M."/>
            <person name="Abouelleil A."/>
            <person name="Alvarado L."/>
            <person name="Berlin A.M."/>
            <person name="Chapman S.B."/>
            <person name="Dewar J."/>
            <person name="Goldberg J."/>
            <person name="Griggs A."/>
            <person name="Gujja S."/>
            <person name="Hansen M."/>
            <person name="Howarth C."/>
            <person name="Imamovic A."/>
            <person name="Larimer J."/>
            <person name="McCowan C."/>
            <person name="Murphy C."/>
            <person name="Pearson M."/>
            <person name="Priest M."/>
            <person name="Roberts A."/>
            <person name="Saif S."/>
            <person name="Shea T."/>
            <person name="Sykes S."/>
            <person name="Wortman J."/>
            <person name="Nusbaum C."/>
            <person name="Birren B."/>
        </authorList>
    </citation>
    <scope>NUCLEOTIDE SEQUENCE [LARGE SCALE GENOMIC DNA]</scope>
    <source>
        <strain evidence="3 4">CBS 10435</strain>
    </source>
</reference>
<dbReference type="SUPFAM" id="SSF55729">
    <property type="entry name" value="Acyl-CoA N-acyltransferases (Nat)"/>
    <property type="match status" value="1"/>
</dbReference>
<evidence type="ECO:0000256" key="1">
    <source>
        <dbReference type="SAM" id="MobiDB-lite"/>
    </source>
</evidence>
<dbReference type="Gene3D" id="3.40.630.30">
    <property type="match status" value="1"/>
</dbReference>
<dbReference type="InterPro" id="IPR000182">
    <property type="entry name" value="GNAT_dom"/>
</dbReference>